<keyword evidence="1" id="KW-0812">Transmembrane</keyword>
<dbReference type="Proteomes" id="UP000321306">
    <property type="component" value="Unassembled WGS sequence"/>
</dbReference>
<organism evidence="2 3">
    <name type="scientific">Deinococcus cellulosilyticus (strain DSM 18568 / NBRC 106333 / KACC 11606 / 5516J-15)</name>
    <dbReference type="NCBI Taxonomy" id="1223518"/>
    <lineage>
        <taxon>Bacteria</taxon>
        <taxon>Thermotogati</taxon>
        <taxon>Deinococcota</taxon>
        <taxon>Deinococci</taxon>
        <taxon>Deinococcales</taxon>
        <taxon>Deinococcaceae</taxon>
        <taxon>Deinococcus</taxon>
    </lineage>
</organism>
<dbReference type="OrthoDB" id="982650at2"/>
<dbReference type="RefSeq" id="WP_146886351.1">
    <property type="nucleotide sequence ID" value="NZ_BJXB01000015.1"/>
</dbReference>
<feature type="transmembrane region" description="Helical" evidence="1">
    <location>
        <begin position="77"/>
        <end position="95"/>
    </location>
</feature>
<dbReference type="EMBL" id="BJXB01000015">
    <property type="protein sequence ID" value="GEM47807.1"/>
    <property type="molecule type" value="Genomic_DNA"/>
</dbReference>
<keyword evidence="1" id="KW-1133">Transmembrane helix</keyword>
<accession>A0A511N5R9</accession>
<evidence type="ECO:0000313" key="3">
    <source>
        <dbReference type="Proteomes" id="UP000321306"/>
    </source>
</evidence>
<sequence>MKSLNGYALFTGLFFLLAFGIHVFMGGQEVLQFQPSSPAGHQNWLMKVGAFHLVTVDLLVLAAGLIFASLRFPKATVLYQVVSGLCLLYAVSWLLQLALWHQSTQDFLMLGQWVLFLIAAGGAWLASRKPRQHV</sequence>
<keyword evidence="1" id="KW-0472">Membrane</keyword>
<evidence type="ECO:0000313" key="2">
    <source>
        <dbReference type="EMBL" id="GEM47807.1"/>
    </source>
</evidence>
<feature type="transmembrane region" description="Helical" evidence="1">
    <location>
        <begin position="107"/>
        <end position="126"/>
    </location>
</feature>
<dbReference type="AlphaFoldDB" id="A0A511N5R9"/>
<proteinExistence type="predicted"/>
<comment type="caution">
    <text evidence="2">The sequence shown here is derived from an EMBL/GenBank/DDBJ whole genome shotgun (WGS) entry which is preliminary data.</text>
</comment>
<keyword evidence="3" id="KW-1185">Reference proteome</keyword>
<feature type="transmembrane region" description="Helical" evidence="1">
    <location>
        <begin position="50"/>
        <end position="70"/>
    </location>
</feature>
<evidence type="ECO:0000256" key="1">
    <source>
        <dbReference type="SAM" id="Phobius"/>
    </source>
</evidence>
<protein>
    <submittedName>
        <fullName evidence="2">Uncharacterized protein</fullName>
    </submittedName>
</protein>
<gene>
    <name evidence="2" type="ORF">DC3_34420</name>
</gene>
<name>A0A511N5R9_DEIC1</name>
<reference evidence="2 3" key="1">
    <citation type="submission" date="2019-07" db="EMBL/GenBank/DDBJ databases">
        <title>Whole genome shotgun sequence of Deinococcus cellulosilyticus NBRC 106333.</title>
        <authorList>
            <person name="Hosoyama A."/>
            <person name="Uohara A."/>
            <person name="Ohji S."/>
            <person name="Ichikawa N."/>
        </authorList>
    </citation>
    <scope>NUCLEOTIDE SEQUENCE [LARGE SCALE GENOMIC DNA]</scope>
    <source>
        <strain evidence="2 3">NBRC 106333</strain>
    </source>
</reference>